<gene>
    <name evidence="1" type="ORF">L0M99_06935</name>
</gene>
<comment type="caution">
    <text evidence="1">The sequence shown here is derived from an EMBL/GenBank/DDBJ whole genome shotgun (WGS) entry which is preliminary data.</text>
</comment>
<dbReference type="InterPro" id="IPR035069">
    <property type="entry name" value="TTHA1013/TTHA0281-like"/>
</dbReference>
<name>A0AAJ1BCP9_9ACTO</name>
<dbReference type="SUPFAM" id="SSF143100">
    <property type="entry name" value="TTHA1013/TTHA0281-like"/>
    <property type="match status" value="1"/>
</dbReference>
<dbReference type="Proteomes" id="UP001200537">
    <property type="component" value="Unassembled WGS sequence"/>
</dbReference>
<protein>
    <submittedName>
        <fullName evidence="1">Uncharacterized protein</fullName>
    </submittedName>
</protein>
<evidence type="ECO:0000313" key="2">
    <source>
        <dbReference type="Proteomes" id="UP001200537"/>
    </source>
</evidence>
<dbReference type="RefSeq" id="WP_238128174.1">
    <property type="nucleotide sequence ID" value="NZ_JAGZVZ010000005.1"/>
</dbReference>
<organism evidence="1 2">
    <name type="scientific">Varibaculum cambriense</name>
    <dbReference type="NCBI Taxonomy" id="184870"/>
    <lineage>
        <taxon>Bacteria</taxon>
        <taxon>Bacillati</taxon>
        <taxon>Actinomycetota</taxon>
        <taxon>Actinomycetes</taxon>
        <taxon>Actinomycetales</taxon>
        <taxon>Actinomycetaceae</taxon>
        <taxon>Varibaculum</taxon>
    </lineage>
</organism>
<reference evidence="1" key="1">
    <citation type="submission" date="2022-01" db="EMBL/GenBank/DDBJ databases">
        <title>Collection of gut derived symbiotic bacterial strains cultured from healthy donors.</title>
        <authorList>
            <person name="Lin H."/>
            <person name="Kohout C."/>
            <person name="Waligurski E."/>
            <person name="Pamer E.G."/>
        </authorList>
    </citation>
    <scope>NUCLEOTIDE SEQUENCE</scope>
    <source>
        <strain evidence="1">DFI.7.46</strain>
    </source>
</reference>
<dbReference type="EMBL" id="JAKNHJ010000013">
    <property type="protein sequence ID" value="MCG4618226.1"/>
    <property type="molecule type" value="Genomic_DNA"/>
</dbReference>
<evidence type="ECO:0000313" key="1">
    <source>
        <dbReference type="EMBL" id="MCG4618226.1"/>
    </source>
</evidence>
<accession>A0AAJ1BCP9</accession>
<proteinExistence type="predicted"/>
<sequence>MGNNKEIQARAVRDGKWWAVFVEIDGKEHATQGKTLKEAQFMAEDLVRIWAEALERPELSKIPVKITIDGKIGEEVAEIQESQAAAAQIAARLKRTQKTLVDSMRAEGIKVADIAQLLGITKGRVSQISRS</sequence>
<dbReference type="SUPFAM" id="SSF88659">
    <property type="entry name" value="Sigma3 and sigma4 domains of RNA polymerase sigma factors"/>
    <property type="match status" value="1"/>
</dbReference>
<dbReference type="AlphaFoldDB" id="A0AAJ1BCP9"/>
<dbReference type="InterPro" id="IPR013324">
    <property type="entry name" value="RNA_pol_sigma_r3/r4-like"/>
</dbReference>
<dbReference type="Gene3D" id="1.10.10.10">
    <property type="entry name" value="Winged helix-like DNA-binding domain superfamily/Winged helix DNA-binding domain"/>
    <property type="match status" value="1"/>
</dbReference>
<dbReference type="InterPro" id="IPR036388">
    <property type="entry name" value="WH-like_DNA-bd_sf"/>
</dbReference>